<evidence type="ECO:0000313" key="3">
    <source>
        <dbReference type="EMBL" id="CAL1170528.1"/>
    </source>
</evidence>
<reference evidence="2" key="1">
    <citation type="submission" date="2022-10" db="EMBL/GenBank/DDBJ databases">
        <authorList>
            <person name="Chen Y."/>
            <person name="Dougan E. K."/>
            <person name="Chan C."/>
            <person name="Rhodes N."/>
            <person name="Thang M."/>
        </authorList>
    </citation>
    <scope>NUCLEOTIDE SEQUENCE</scope>
</reference>
<dbReference type="AlphaFoldDB" id="A0A9P1DW56"/>
<dbReference type="EMBL" id="CAMXCT010006622">
    <property type="protein sequence ID" value="CAI4017153.1"/>
    <property type="molecule type" value="Genomic_DNA"/>
</dbReference>
<sequence>MNLQTFWALTIKITIHQVSVYVDLVYLPPFKGPRRTPGFDVAFCSALISACRGGSAWHSALQLCFSMAAVRVVPNCASYSSVVAACRQQWQQGLDALRLAAAQLLQLNQVCFGAAINVCSWQQSLQLLQAADRSALAALVVAGNAAVSGCTRGLLWRKGLDLAKDMLDRPTAQASHVTFNAAITACDAGHDASLAVKLLRSMGRLRFQPDVVSYNAALSACGNSLGHWSCALQLSLEALQKSLRLDLISLGAAVNALTWTRAQEMLARWYWIEPNAYVKSSFLKGLAQDLQWSSALQRLRDGVSDVSDGEESEISCGATADACAGAGRWGEAQELMCWMCGRTVRLGAFSFHATLEALPDDWQYAFQILSNMEELQVQTEATSLSVALGVCERAGNWEASLDLFDLSILRRLKSDLVSFNGLLSALCNGQALRPAVGLVRQMRDVSVQADLFSFNGLISAYVQRRSWHLGLQQLQVLRQCGGSGDAVSKRALLRAGAQDPTDMASIMVGFFMIFPHL</sequence>
<organism evidence="2">
    <name type="scientific">Cladocopium goreaui</name>
    <dbReference type="NCBI Taxonomy" id="2562237"/>
    <lineage>
        <taxon>Eukaryota</taxon>
        <taxon>Sar</taxon>
        <taxon>Alveolata</taxon>
        <taxon>Dinophyceae</taxon>
        <taxon>Suessiales</taxon>
        <taxon>Symbiodiniaceae</taxon>
        <taxon>Cladocopium</taxon>
    </lineage>
</organism>
<dbReference type="PANTHER" id="PTHR47447">
    <property type="entry name" value="OS03G0856100 PROTEIN"/>
    <property type="match status" value="1"/>
</dbReference>
<dbReference type="PANTHER" id="PTHR47447:SF17">
    <property type="entry name" value="OS12G0638900 PROTEIN"/>
    <property type="match status" value="1"/>
</dbReference>
<dbReference type="Gene3D" id="1.25.40.10">
    <property type="entry name" value="Tetratricopeptide repeat domain"/>
    <property type="match status" value="3"/>
</dbReference>
<dbReference type="EMBL" id="CAMXCT020006622">
    <property type="protein sequence ID" value="CAL1170528.1"/>
    <property type="molecule type" value="Genomic_DNA"/>
</dbReference>
<dbReference type="EMBL" id="CAMXCT030006622">
    <property type="protein sequence ID" value="CAL4804465.1"/>
    <property type="molecule type" value="Genomic_DNA"/>
</dbReference>
<reference evidence="3" key="2">
    <citation type="submission" date="2024-04" db="EMBL/GenBank/DDBJ databases">
        <authorList>
            <person name="Chen Y."/>
            <person name="Shah S."/>
            <person name="Dougan E. K."/>
            <person name="Thang M."/>
            <person name="Chan C."/>
        </authorList>
    </citation>
    <scope>NUCLEOTIDE SEQUENCE [LARGE SCALE GENOMIC DNA]</scope>
</reference>
<protein>
    <recommendedName>
        <fullName evidence="5">Pentatricopeptide repeat-containing protein, chloroplastic</fullName>
    </recommendedName>
</protein>
<evidence type="ECO:0000256" key="1">
    <source>
        <dbReference type="ARBA" id="ARBA00022737"/>
    </source>
</evidence>
<dbReference type="Proteomes" id="UP001152797">
    <property type="component" value="Unassembled WGS sequence"/>
</dbReference>
<gene>
    <name evidence="2" type="ORF">C1SCF055_LOCUS41822</name>
</gene>
<accession>A0A9P1DW56</accession>
<dbReference type="InterPro" id="IPR011990">
    <property type="entry name" value="TPR-like_helical_dom_sf"/>
</dbReference>
<dbReference type="InterPro" id="IPR002885">
    <property type="entry name" value="PPR_rpt"/>
</dbReference>
<proteinExistence type="predicted"/>
<keyword evidence="4" id="KW-1185">Reference proteome</keyword>
<evidence type="ECO:0008006" key="5">
    <source>
        <dbReference type="Google" id="ProtNLM"/>
    </source>
</evidence>
<dbReference type="OrthoDB" id="185373at2759"/>
<dbReference type="Pfam" id="PF13812">
    <property type="entry name" value="PPR_3"/>
    <property type="match status" value="2"/>
</dbReference>
<evidence type="ECO:0000313" key="2">
    <source>
        <dbReference type="EMBL" id="CAI4017153.1"/>
    </source>
</evidence>
<name>A0A9P1DW56_9DINO</name>
<keyword evidence="1" id="KW-0677">Repeat</keyword>
<comment type="caution">
    <text evidence="2">The sequence shown here is derived from an EMBL/GenBank/DDBJ whole genome shotgun (WGS) entry which is preliminary data.</text>
</comment>
<evidence type="ECO:0000313" key="4">
    <source>
        <dbReference type="Proteomes" id="UP001152797"/>
    </source>
</evidence>